<evidence type="ECO:0000313" key="2">
    <source>
        <dbReference type="EMBL" id="CAD6249368.1"/>
    </source>
</evidence>
<reference evidence="2" key="1">
    <citation type="submission" date="2020-10" db="EMBL/GenBank/DDBJ databases">
        <authorList>
            <person name="Han B."/>
            <person name="Lu T."/>
            <person name="Zhao Q."/>
            <person name="Huang X."/>
            <person name="Zhao Y."/>
        </authorList>
    </citation>
    <scope>NUCLEOTIDE SEQUENCE</scope>
</reference>
<name>A0A811PNR1_9POAL</name>
<gene>
    <name evidence="2" type="ORF">NCGR_LOCUS33198</name>
</gene>
<evidence type="ECO:0000313" key="3">
    <source>
        <dbReference type="Proteomes" id="UP000604825"/>
    </source>
</evidence>
<dbReference type="OrthoDB" id="10678653at2759"/>
<evidence type="ECO:0008006" key="4">
    <source>
        <dbReference type="Google" id="ProtNLM"/>
    </source>
</evidence>
<sequence>MVAPNAMEAAAEGWRAPRFECSSYKIFFHLWGNGGPRWDLELAAFNKEEDASWVSVKGPQQRPKHLSYVDAVKSGILTGANSLPIKQKFGILAESNRLSSKQSVFDRLIFPEDAWGSCAVPPHRHFHSQAQSSVGKNLINREKSVNNERGKAADSSLMDLNLNLGLGTSHPPTAIHPAQNLPWTGNSRICSRCLSNSHSRSGCKFKIRCHKCLRGGHIAANCIGQQRLDRNMLRTNQWSKWSKGKAHLEQPKWFSNATSVPLGPSTSSPPTFSSFADWWSAGLALQMAPQLPESRIIPWTLPSKSMNDGPDAFETHREEGTTQINRDADLNEPPMAEDLQEVLFHPVIQENLVVPTQSEAISINLQSLALGQDLNEEPVEEDPMEVIIHPVGKPNWQLDNEVEEEHLPQEVQVLQNQMEPKIQAPLIQPQEQLAPPLNLAEPVDFLHNEISESLLMDDAESALLQQKEQMEFLNSNSTQLLSKGTETITLSIPKTHTPDSALECNKLSLWTPLSAEEEDQLLEDTISESLPPIKRNKRQIGKECLVETEVRRSPRVKIRNNGFKNSICNKKNCLCCSQSPPIISIDILKKLGTEICQIDPSELTEEKMQQKKKKPGVVGKKLSKDAKGKSKKPNEENEDEA</sequence>
<dbReference type="PANTHER" id="PTHR33075">
    <property type="entry name" value="OS02G0499800 PROTEIN"/>
    <property type="match status" value="1"/>
</dbReference>
<protein>
    <recommendedName>
        <fullName evidence="4">CCHC-type domain-containing protein</fullName>
    </recommendedName>
</protein>
<keyword evidence="3" id="KW-1185">Reference proteome</keyword>
<feature type="region of interest" description="Disordered" evidence="1">
    <location>
        <begin position="602"/>
        <end position="641"/>
    </location>
</feature>
<dbReference type="EMBL" id="CAJGYO010000008">
    <property type="protein sequence ID" value="CAD6249368.1"/>
    <property type="molecule type" value="Genomic_DNA"/>
</dbReference>
<comment type="caution">
    <text evidence="2">The sequence shown here is derived from an EMBL/GenBank/DDBJ whole genome shotgun (WGS) entry which is preliminary data.</text>
</comment>
<proteinExistence type="predicted"/>
<evidence type="ECO:0000256" key="1">
    <source>
        <dbReference type="SAM" id="MobiDB-lite"/>
    </source>
</evidence>
<dbReference type="Proteomes" id="UP000604825">
    <property type="component" value="Unassembled WGS sequence"/>
</dbReference>
<accession>A0A811PNR1</accession>
<organism evidence="2 3">
    <name type="scientific">Miscanthus lutarioriparius</name>
    <dbReference type="NCBI Taxonomy" id="422564"/>
    <lineage>
        <taxon>Eukaryota</taxon>
        <taxon>Viridiplantae</taxon>
        <taxon>Streptophyta</taxon>
        <taxon>Embryophyta</taxon>
        <taxon>Tracheophyta</taxon>
        <taxon>Spermatophyta</taxon>
        <taxon>Magnoliopsida</taxon>
        <taxon>Liliopsida</taxon>
        <taxon>Poales</taxon>
        <taxon>Poaceae</taxon>
        <taxon>PACMAD clade</taxon>
        <taxon>Panicoideae</taxon>
        <taxon>Andropogonodae</taxon>
        <taxon>Andropogoneae</taxon>
        <taxon>Saccharinae</taxon>
        <taxon>Miscanthus</taxon>
    </lineage>
</organism>
<dbReference type="AlphaFoldDB" id="A0A811PNR1"/>
<feature type="compositionally biased region" description="Basic and acidic residues" evidence="1">
    <location>
        <begin position="622"/>
        <end position="635"/>
    </location>
</feature>